<dbReference type="NCBIfam" id="TIGR03357">
    <property type="entry name" value="VI_zyme"/>
    <property type="match status" value="1"/>
</dbReference>
<sequence length="143" mass="15996">MEAPAKGALGASLFERINTAPAGGSVTTESSQFYKTVESIKHHLVRLLNSHPGNCESRPTLGLMDFNDATVGTLDLELTIQRAIKSCIERFEPRVDNVDVRVMPRDEPLSLRFQIRANVRVPDDMGRATIDLVLNDKRYRCLE</sequence>
<dbReference type="RefSeq" id="WP_251594451.1">
    <property type="nucleotide sequence ID" value="NZ_JAMLJI010000004.1"/>
</dbReference>
<dbReference type="Proteomes" id="UP001269375">
    <property type="component" value="Unassembled WGS sequence"/>
</dbReference>
<protein>
    <submittedName>
        <fullName evidence="2">Type VI secretion system baseplate subunit TssE</fullName>
    </submittedName>
</protein>
<evidence type="ECO:0000313" key="2">
    <source>
        <dbReference type="EMBL" id="MDR5896094.1"/>
    </source>
</evidence>
<evidence type="ECO:0000313" key="3">
    <source>
        <dbReference type="Proteomes" id="UP001269375"/>
    </source>
</evidence>
<dbReference type="InterPro" id="IPR017737">
    <property type="entry name" value="TssE1-like"/>
</dbReference>
<comment type="caution">
    <text evidence="2">The sequence shown here is derived from an EMBL/GenBank/DDBJ whole genome shotgun (WGS) entry which is preliminary data.</text>
</comment>
<reference evidence="2 3" key="1">
    <citation type="submission" date="2023-04" db="EMBL/GenBank/DDBJ databases">
        <title>A long-awaited taxogenomic arrangement of the family Halomonadaceae.</title>
        <authorList>
            <person name="De La Haba R."/>
            <person name="Chuvochina M."/>
            <person name="Wittouck S."/>
            <person name="Arahal D.R."/>
            <person name="Sanchez-Porro C."/>
            <person name="Hugenholtz P."/>
            <person name="Ventosa A."/>
        </authorList>
    </citation>
    <scope>NUCLEOTIDE SEQUENCE [LARGE SCALE GENOMIC DNA]</scope>
    <source>
        <strain evidence="2 3">DSM 22428</strain>
    </source>
</reference>
<dbReference type="EMBL" id="JARWAO010000004">
    <property type="protein sequence ID" value="MDR5896094.1"/>
    <property type="molecule type" value="Genomic_DNA"/>
</dbReference>
<evidence type="ECO:0000259" key="1">
    <source>
        <dbReference type="Pfam" id="PF04965"/>
    </source>
</evidence>
<dbReference type="Gene3D" id="3.10.450.40">
    <property type="match status" value="1"/>
</dbReference>
<feature type="domain" description="IraD/Gp25-like" evidence="1">
    <location>
        <begin position="38"/>
        <end position="121"/>
    </location>
</feature>
<keyword evidence="3" id="KW-1185">Reference proteome</keyword>
<dbReference type="SUPFAM" id="SSF160719">
    <property type="entry name" value="gpW/gp25-like"/>
    <property type="match status" value="1"/>
</dbReference>
<dbReference type="InterPro" id="IPR007048">
    <property type="entry name" value="IraD/Gp25-like"/>
</dbReference>
<dbReference type="PANTHER" id="PTHR38595:SF2">
    <property type="entry name" value="TYPE VI SECRETION SYSTEM BASEPLATE SUBUNIT TSSE"/>
    <property type="match status" value="1"/>
</dbReference>
<accession>A0ABU1GVQ4</accession>
<gene>
    <name evidence="2" type="primary">tssE</name>
    <name evidence="2" type="ORF">QC825_08430</name>
</gene>
<dbReference type="Pfam" id="PF04965">
    <property type="entry name" value="GPW_gp25"/>
    <property type="match status" value="1"/>
</dbReference>
<dbReference type="PANTHER" id="PTHR38595">
    <property type="entry name" value="CYTOPLASMIC PROTEIN-RELATED"/>
    <property type="match status" value="1"/>
</dbReference>
<name>A0ABU1GVQ4_9GAMM</name>
<proteinExistence type="predicted"/>
<organism evidence="2 3">
    <name type="scientific">Larsenimonas suaedae</name>
    <dbReference type="NCBI Taxonomy" id="1851019"/>
    <lineage>
        <taxon>Bacteria</taxon>
        <taxon>Pseudomonadati</taxon>
        <taxon>Pseudomonadota</taxon>
        <taxon>Gammaproteobacteria</taxon>
        <taxon>Oceanospirillales</taxon>
        <taxon>Halomonadaceae</taxon>
        <taxon>Larsenimonas</taxon>
    </lineage>
</organism>
<dbReference type="InterPro" id="IPR053176">
    <property type="entry name" value="T6SS_TssE1-like"/>
</dbReference>